<proteinExistence type="predicted"/>
<protein>
    <submittedName>
        <fullName evidence="1">Dynactin p62 family</fullName>
    </submittedName>
</protein>
<accession>A0A8S5UQS1</accession>
<organism evidence="1">
    <name type="scientific">Siphoviridae sp. ctfrT39</name>
    <dbReference type="NCBI Taxonomy" id="2825598"/>
    <lineage>
        <taxon>Viruses</taxon>
        <taxon>Duplodnaviria</taxon>
        <taxon>Heunggongvirae</taxon>
        <taxon>Uroviricota</taxon>
        <taxon>Caudoviricetes</taxon>
    </lineage>
</organism>
<reference evidence="1" key="1">
    <citation type="journal article" date="2021" name="Proc. Natl. Acad. Sci. U.S.A.">
        <title>A Catalog of Tens of Thousands of Viruses from Human Metagenomes Reveals Hidden Associations with Chronic Diseases.</title>
        <authorList>
            <person name="Tisza M.J."/>
            <person name="Buck C.B."/>
        </authorList>
    </citation>
    <scope>NUCLEOTIDE SEQUENCE</scope>
    <source>
        <strain evidence="1">CtfrT39</strain>
    </source>
</reference>
<evidence type="ECO:0000313" key="1">
    <source>
        <dbReference type="EMBL" id="DAF96756.1"/>
    </source>
</evidence>
<name>A0A8S5UQS1_9CAUD</name>
<sequence length="57" mass="6470">MIKGLFSLSIHHLMPINVDNDCFHCPVCTHYHKLALSDILPGLKRRCNREGAVIVEI</sequence>
<dbReference type="EMBL" id="BK016120">
    <property type="protein sequence ID" value="DAF96756.1"/>
    <property type="molecule type" value="Genomic_DNA"/>
</dbReference>